<keyword evidence="2" id="KW-1185">Reference proteome</keyword>
<reference evidence="1" key="2">
    <citation type="submission" date="2022-08" db="EMBL/GenBank/DDBJ databases">
        <authorList>
            <person name="Dong C."/>
        </authorList>
    </citation>
    <scope>NUCLEOTIDE SEQUENCE</scope>
    <source>
        <strain evidence="1">59MF3M-4</strain>
    </source>
</reference>
<dbReference type="AlphaFoldDB" id="A0A9X2WFG7"/>
<sequence>MQQLSEQWRQQAQQWGADHQACQQVFNLLQSSYSGAQRFYHGIGHIRQMLELAQQQRAAIADWPAFFFAIWFHDLIQQNKGNNEELSAALAREYLQPLAVPEAVIAKAEQLILATRTHQYQADSDVQLFMDIDLSILAAEPAAYRAYASQCRKEYFLPDFVYRFGRRRFLHELLEREFIFSSPYFRQHSEQVARANIHWELEEWL</sequence>
<dbReference type="InterPro" id="IPR009218">
    <property type="entry name" value="HD_phosphohydro"/>
</dbReference>
<evidence type="ECO:0000313" key="2">
    <source>
        <dbReference type="Proteomes" id="UP001147830"/>
    </source>
</evidence>
<dbReference type="PANTHER" id="PTHR21174">
    <property type="match status" value="1"/>
</dbReference>
<dbReference type="Proteomes" id="UP001147830">
    <property type="component" value="Unassembled WGS sequence"/>
</dbReference>
<organism evidence="1 2">
    <name type="scientific">Thalassolituus pacificus</name>
    <dbReference type="NCBI Taxonomy" id="2975440"/>
    <lineage>
        <taxon>Bacteria</taxon>
        <taxon>Pseudomonadati</taxon>
        <taxon>Pseudomonadota</taxon>
        <taxon>Gammaproteobacteria</taxon>
        <taxon>Oceanospirillales</taxon>
        <taxon>Oceanospirillaceae</taxon>
        <taxon>Thalassolituus</taxon>
    </lineage>
</organism>
<evidence type="ECO:0008006" key="3">
    <source>
        <dbReference type="Google" id="ProtNLM"/>
    </source>
</evidence>
<reference evidence="1" key="1">
    <citation type="journal article" date="2022" name="Front. Microbiol.">
        <title>Genome-based taxonomic rearrangement of Oceanobacter-related bacteria including the description of Thalassolituus hydrocarbonoclasticus sp. nov. and Thalassolituus pacificus sp. nov. and emended description of the genus Thalassolituus.</title>
        <authorList>
            <person name="Dong C."/>
            <person name="Wei L."/>
            <person name="Wang J."/>
            <person name="Lai Q."/>
            <person name="Huang Z."/>
            <person name="Shao Z."/>
        </authorList>
    </citation>
    <scope>NUCLEOTIDE SEQUENCE</scope>
    <source>
        <strain evidence="1">59MF3M-4</strain>
    </source>
</reference>
<name>A0A9X2WFG7_9GAMM</name>
<dbReference type="PANTHER" id="PTHR21174:SF0">
    <property type="entry name" value="HD PHOSPHOHYDROLASE FAMILY PROTEIN-RELATED"/>
    <property type="match status" value="1"/>
</dbReference>
<evidence type="ECO:0000313" key="1">
    <source>
        <dbReference type="EMBL" id="MCT7359452.1"/>
    </source>
</evidence>
<dbReference type="RefSeq" id="WP_260976323.1">
    <property type="nucleotide sequence ID" value="NZ_JAOANI010000018.1"/>
</dbReference>
<comment type="caution">
    <text evidence="1">The sequence shown here is derived from an EMBL/GenBank/DDBJ whole genome shotgun (WGS) entry which is preliminary data.</text>
</comment>
<proteinExistence type="predicted"/>
<dbReference type="EMBL" id="JAOANI010000018">
    <property type="protein sequence ID" value="MCT7359452.1"/>
    <property type="molecule type" value="Genomic_DNA"/>
</dbReference>
<dbReference type="SUPFAM" id="SSF109604">
    <property type="entry name" value="HD-domain/PDEase-like"/>
    <property type="match status" value="1"/>
</dbReference>
<dbReference type="PIRSF" id="PIRSF035170">
    <property type="entry name" value="HD_phosphohydro"/>
    <property type="match status" value="1"/>
</dbReference>
<gene>
    <name evidence="1" type="ORF">NYR02_10495</name>
</gene>
<accession>A0A9X2WFG7</accession>
<dbReference type="Gene3D" id="1.10.3210.10">
    <property type="entry name" value="Hypothetical protein af1432"/>
    <property type="match status" value="1"/>
</dbReference>
<protein>
    <recommendedName>
        <fullName evidence="3">Metal-dependent HD superfamily phosphohydrolase</fullName>
    </recommendedName>
</protein>